<dbReference type="EMBL" id="FLUM01000002">
    <property type="protein sequence ID" value="SBW01188.1"/>
    <property type="molecule type" value="Genomic_DNA"/>
</dbReference>
<feature type="transmembrane region" description="Helical" evidence="1">
    <location>
        <begin position="185"/>
        <end position="218"/>
    </location>
</feature>
<feature type="transmembrane region" description="Helical" evidence="1">
    <location>
        <begin position="361"/>
        <end position="378"/>
    </location>
</feature>
<feature type="transmembrane region" description="Helical" evidence="1">
    <location>
        <begin position="385"/>
        <end position="401"/>
    </location>
</feature>
<reference evidence="2" key="1">
    <citation type="submission" date="2016-04" db="EMBL/GenBank/DDBJ databases">
        <authorList>
            <person name="Evans L.H."/>
            <person name="Alamgir A."/>
            <person name="Owens N."/>
            <person name="Weber N.D."/>
            <person name="Virtaneva K."/>
            <person name="Barbian K."/>
            <person name="Babar A."/>
            <person name="Rosenke K."/>
        </authorList>
    </citation>
    <scope>NUCLEOTIDE SEQUENCE</scope>
    <source>
        <strain evidence="2">86-1</strain>
    </source>
</reference>
<dbReference type="AlphaFoldDB" id="A0A212JP63"/>
<name>A0A212JP63_9BACT</name>
<feature type="transmembrane region" description="Helical" evidence="1">
    <location>
        <begin position="230"/>
        <end position="250"/>
    </location>
</feature>
<organism evidence="2">
    <name type="scientific">uncultured Dysgonomonas sp</name>
    <dbReference type="NCBI Taxonomy" id="206096"/>
    <lineage>
        <taxon>Bacteria</taxon>
        <taxon>Pseudomonadati</taxon>
        <taxon>Bacteroidota</taxon>
        <taxon>Bacteroidia</taxon>
        <taxon>Bacteroidales</taxon>
        <taxon>Dysgonomonadaceae</taxon>
        <taxon>Dysgonomonas</taxon>
        <taxon>environmental samples</taxon>
    </lineage>
</organism>
<proteinExistence type="predicted"/>
<feature type="transmembrane region" description="Helical" evidence="1">
    <location>
        <begin position="323"/>
        <end position="341"/>
    </location>
</feature>
<feature type="transmembrane region" description="Helical" evidence="1">
    <location>
        <begin position="530"/>
        <end position="548"/>
    </location>
</feature>
<evidence type="ECO:0008006" key="3">
    <source>
        <dbReference type="Google" id="ProtNLM"/>
    </source>
</evidence>
<keyword evidence="1" id="KW-1133">Transmembrane helix</keyword>
<accession>A0A212JP63</accession>
<keyword evidence="1" id="KW-0472">Membrane</keyword>
<feature type="transmembrane region" description="Helical" evidence="1">
    <location>
        <begin position="156"/>
        <end position="178"/>
    </location>
</feature>
<protein>
    <recommendedName>
        <fullName evidence="3">Membrane protein 6-pyruvoyl-tetrahydropterin synthase-related domain-containing protein</fullName>
    </recommendedName>
</protein>
<feature type="transmembrane region" description="Helical" evidence="1">
    <location>
        <begin position="294"/>
        <end position="311"/>
    </location>
</feature>
<feature type="transmembrane region" description="Helical" evidence="1">
    <location>
        <begin position="20"/>
        <end position="38"/>
    </location>
</feature>
<feature type="transmembrane region" description="Helical" evidence="1">
    <location>
        <begin position="132"/>
        <end position="150"/>
    </location>
</feature>
<feature type="transmembrane region" description="Helical" evidence="1">
    <location>
        <begin position="104"/>
        <end position="125"/>
    </location>
</feature>
<keyword evidence="1" id="KW-0812">Transmembrane</keyword>
<dbReference type="RefSeq" id="WP_296941633.1">
    <property type="nucleotide sequence ID" value="NZ_LT599032.1"/>
</dbReference>
<evidence type="ECO:0000256" key="1">
    <source>
        <dbReference type="SAM" id="Phobius"/>
    </source>
</evidence>
<sequence>MNLLRNIADKIAAKKKSHFWIFFFVLILLSLAMLYFYLPFIPGHDSYFHFRRLQALMDGIKESPFLIYMDYTAIEGYGYFTKGFYPDFVLIPFAIIGNLTNLDFAYHFTVFTMTVLCGVFTYMAVNRIYKSSYAAAISAVLYTFALYRLLDVFHRGALGEAISFTFVPLAILGIYEIIKGDYKKWYILTIAFSLLFFNHALSTLLMFITVVILVSIYYKSMLKEPKRIKYLIIAGIVTIPVISYALFPMIEQLSSNSFYYEMNPLMSMEDSLLGTSAIISGLFMSIIYPLRTFTPAIGLLLTCGILLRLFVSGKSARLKSVDTGVIIGLVYVCMSSYWFPWSVFPFNKLGIIQIPWRLYEFASYFFAVAGGYYLALLLKSNLRRLIAGGLVVICTLFVLMNDAKLYHDTRITEDIKREALPENRYHLIGLEYLPVKVPSIEYLIERGDSVKSDHSNISNLERDKAVITFHTETNRTDNLELPLIYYKGYTAKLNGENISVSESDNGLVQIPVNKSGDIKVYYGGTIIQKLSWIITLLSILSLCAYIFLSKKKEKIRIVNE</sequence>
<evidence type="ECO:0000313" key="2">
    <source>
        <dbReference type="EMBL" id="SBW01188.1"/>
    </source>
</evidence>
<gene>
    <name evidence="2" type="ORF">KL86DYS1_20392</name>
</gene>